<dbReference type="CDD" id="cd02961">
    <property type="entry name" value="PDI_a_family"/>
    <property type="match status" value="1"/>
</dbReference>
<proteinExistence type="predicted"/>
<dbReference type="PANTHER" id="PTHR22699:SF1">
    <property type="entry name" value="THIOREDOXIN DOMAIN-CONTAINING PROTEIN 16"/>
    <property type="match status" value="1"/>
</dbReference>
<dbReference type="InterPro" id="IPR040090">
    <property type="entry name" value="TXNDC16"/>
</dbReference>
<dbReference type="OrthoDB" id="427280at2759"/>
<keyword evidence="4" id="KW-1185">Reference proteome</keyword>
<sequence>MGSFQLLVKSVLLLLLVFLCMFKNSIATSSDDIKSFSNELTRKSHDAWIKSHDIALVYYHHRDRESNISESDSREIVRLIDVLERSANNLNKHGIHFAVAICEEISSTERCSSKKDPKDVAVYRHGVYMTELAPGVLFDEDAVISNCLELLLRDKVPLLQKPDQLRDHMTASIQKSSHFLFMIVHGIGAKEHSHLLQIAHHHTGSLTFAHSTSQNILDEFEINAQSSSAAKDLDLDNSQVRLLYFNCGKGSVAGKGACDIHHYLGSFKMAPLQVYMDMLEAPAGIPSEEAYKRKLPVTVCYYVDQSSKEKAEALTNQMSEEMKGSMLFYASNSESVRAGLKLNQSDTLCSIKAAEQHLAFSDYSRVRDDVLKLISRKPNEFKTSEDIEADALDELIEKVETRDDSVDLADQALGARKNLSLSHLVQLDRNTFMYEKFSGIVLFHIKKYDYMSRVALRLFDAAAARQAEVKYHSLDCYDWTDVCRKIGVSRFPTVRVYHEGDYSEYAGPTSVEGFTRLGFLSQFTAPLRVPSMAAMTRLNQTLEMSHFISGSIVLGLFKDDLSQEFKAFEEAAKTLIGQKLMVAAFDKLAERLIQKYRLPSLPALISLDLAESNPAKANKPFNKKVFCSPNMKNFALRSSLPSFVGLQ</sequence>
<accession>A0A7J7JGR8</accession>
<protein>
    <submittedName>
        <fullName evidence="3">TXNDC16</fullName>
    </submittedName>
</protein>
<feature type="domain" description="TXNDC16 N-terminal" evidence="2">
    <location>
        <begin position="38"/>
        <end position="148"/>
    </location>
</feature>
<feature type="chain" id="PRO_5029672361" evidence="1">
    <location>
        <begin position="28"/>
        <end position="647"/>
    </location>
</feature>
<dbReference type="Proteomes" id="UP000593567">
    <property type="component" value="Unassembled WGS sequence"/>
</dbReference>
<dbReference type="InterPro" id="IPR036249">
    <property type="entry name" value="Thioredoxin-like_sf"/>
</dbReference>
<reference evidence="3" key="1">
    <citation type="submission" date="2020-06" db="EMBL/GenBank/DDBJ databases">
        <title>Draft genome of Bugula neritina, a colonial animal packing powerful symbionts and potential medicines.</title>
        <authorList>
            <person name="Rayko M."/>
        </authorList>
    </citation>
    <scope>NUCLEOTIDE SEQUENCE [LARGE SCALE GENOMIC DNA]</scope>
    <source>
        <strain evidence="3">Kwan_BN1</strain>
    </source>
</reference>
<keyword evidence="1" id="KW-0732">Signal</keyword>
<dbReference type="InterPro" id="IPR057639">
    <property type="entry name" value="TXNDC16_N"/>
</dbReference>
<name>A0A7J7JGR8_BUGNE</name>
<dbReference type="Pfam" id="PF24508">
    <property type="entry name" value="TXNDC16_N"/>
    <property type="match status" value="1"/>
</dbReference>
<dbReference type="SUPFAM" id="SSF52833">
    <property type="entry name" value="Thioredoxin-like"/>
    <property type="match status" value="1"/>
</dbReference>
<dbReference type="EMBL" id="VXIV02002447">
    <property type="protein sequence ID" value="KAF6025532.1"/>
    <property type="molecule type" value="Genomic_DNA"/>
</dbReference>
<evidence type="ECO:0000313" key="4">
    <source>
        <dbReference type="Proteomes" id="UP000593567"/>
    </source>
</evidence>
<evidence type="ECO:0000313" key="3">
    <source>
        <dbReference type="EMBL" id="KAF6025532.1"/>
    </source>
</evidence>
<dbReference type="PANTHER" id="PTHR22699">
    <property type="entry name" value="THIOREDOXIN DOMAIN-CONTAINING PROTEIN 16"/>
    <property type="match status" value="1"/>
</dbReference>
<comment type="caution">
    <text evidence="3">The sequence shown here is derived from an EMBL/GenBank/DDBJ whole genome shotgun (WGS) entry which is preliminary data.</text>
</comment>
<organism evidence="3 4">
    <name type="scientific">Bugula neritina</name>
    <name type="common">Brown bryozoan</name>
    <name type="synonym">Sertularia neritina</name>
    <dbReference type="NCBI Taxonomy" id="10212"/>
    <lineage>
        <taxon>Eukaryota</taxon>
        <taxon>Metazoa</taxon>
        <taxon>Spiralia</taxon>
        <taxon>Lophotrochozoa</taxon>
        <taxon>Bryozoa</taxon>
        <taxon>Gymnolaemata</taxon>
        <taxon>Cheilostomatida</taxon>
        <taxon>Flustrina</taxon>
        <taxon>Buguloidea</taxon>
        <taxon>Bugulidae</taxon>
        <taxon>Bugula</taxon>
    </lineage>
</organism>
<dbReference type="Gene3D" id="3.40.30.10">
    <property type="entry name" value="Glutaredoxin"/>
    <property type="match status" value="1"/>
</dbReference>
<gene>
    <name evidence="3" type="ORF">EB796_016162</name>
</gene>
<evidence type="ECO:0000259" key="2">
    <source>
        <dbReference type="Pfam" id="PF24508"/>
    </source>
</evidence>
<evidence type="ECO:0000256" key="1">
    <source>
        <dbReference type="SAM" id="SignalP"/>
    </source>
</evidence>
<dbReference type="AlphaFoldDB" id="A0A7J7JGR8"/>
<feature type="signal peptide" evidence="1">
    <location>
        <begin position="1"/>
        <end position="27"/>
    </location>
</feature>